<dbReference type="RefSeq" id="WP_185272817.1">
    <property type="nucleotide sequence ID" value="NZ_CP055156.1"/>
</dbReference>
<proteinExistence type="predicted"/>
<reference evidence="2 3" key="1">
    <citation type="journal article" date="2018" name="Int. J. Syst. Evol. Microbiol.">
        <title>Adhaeribacter swui sp. nov., isolated from wet mud.</title>
        <authorList>
            <person name="Kim D.U."/>
            <person name="Kim K.W."/>
            <person name="Kang M.S."/>
            <person name="Kim J.Y."/>
            <person name="Jang J.H."/>
            <person name="Kim M.K."/>
        </authorList>
    </citation>
    <scope>NUCLEOTIDE SEQUENCE [LARGE SCALE GENOMIC DNA]</scope>
    <source>
        <strain evidence="2 3">KCTC 52873</strain>
    </source>
</reference>
<organism evidence="2 3">
    <name type="scientific">Adhaeribacter swui</name>
    <dbReference type="NCBI Taxonomy" id="2086471"/>
    <lineage>
        <taxon>Bacteria</taxon>
        <taxon>Pseudomonadati</taxon>
        <taxon>Bacteroidota</taxon>
        <taxon>Cytophagia</taxon>
        <taxon>Cytophagales</taxon>
        <taxon>Hymenobacteraceae</taxon>
        <taxon>Adhaeribacter</taxon>
    </lineage>
</organism>
<evidence type="ECO:0000313" key="2">
    <source>
        <dbReference type="EMBL" id="QNF32034.1"/>
    </source>
</evidence>
<dbReference type="Proteomes" id="UP000515237">
    <property type="component" value="Chromosome"/>
</dbReference>
<dbReference type="AlphaFoldDB" id="A0A7G7G4F0"/>
<dbReference type="KEGG" id="aswu:HUW51_04565"/>
<evidence type="ECO:0000313" key="3">
    <source>
        <dbReference type="Proteomes" id="UP000515237"/>
    </source>
</evidence>
<protein>
    <submittedName>
        <fullName evidence="2">Uncharacterized protein</fullName>
    </submittedName>
</protein>
<name>A0A7G7G4F0_9BACT</name>
<gene>
    <name evidence="2" type="ORF">HUW51_04565</name>
</gene>
<evidence type="ECO:0000256" key="1">
    <source>
        <dbReference type="SAM" id="Phobius"/>
    </source>
</evidence>
<keyword evidence="1" id="KW-0812">Transmembrane</keyword>
<accession>A0A7G7G4F0</accession>
<keyword evidence="1" id="KW-0472">Membrane</keyword>
<dbReference type="EMBL" id="CP055156">
    <property type="protein sequence ID" value="QNF32034.1"/>
    <property type="molecule type" value="Genomic_DNA"/>
</dbReference>
<keyword evidence="3" id="KW-1185">Reference proteome</keyword>
<sequence>MRIKKTRENPSTNWREKIVIGIKAIAFLSALFELIKGIFLFLKDMGVF</sequence>
<feature type="transmembrane region" description="Helical" evidence="1">
    <location>
        <begin position="20"/>
        <end position="42"/>
    </location>
</feature>
<keyword evidence="1" id="KW-1133">Transmembrane helix</keyword>